<evidence type="ECO:0000256" key="6">
    <source>
        <dbReference type="PIRSR" id="PIRSR000524-1"/>
    </source>
</evidence>
<dbReference type="RefSeq" id="WP_086030661.1">
    <property type="nucleotide sequence ID" value="NZ_LAPZ01000006.1"/>
</dbReference>
<dbReference type="FunCoup" id="A0A1Y2PCF6">
    <property type="interactions" value="399"/>
</dbReference>
<dbReference type="SUPFAM" id="SSF53383">
    <property type="entry name" value="PLP-dependent transferases"/>
    <property type="match status" value="1"/>
</dbReference>
<feature type="modified residue" description="N6-(pyridoxal phosphate)lysine" evidence="7">
    <location>
        <position position="191"/>
    </location>
</feature>
<dbReference type="GO" id="GO:0019265">
    <property type="term" value="P:glycine biosynthetic process, by transamination of glyoxylate"/>
    <property type="evidence" value="ECO:0007669"/>
    <property type="project" value="TreeGrafter"/>
</dbReference>
<feature type="binding site" evidence="6">
    <location>
        <position position="343"/>
    </location>
    <ligand>
        <name>substrate</name>
    </ligand>
</feature>
<dbReference type="InParanoid" id="A0A1Y2PCF6"/>
<dbReference type="GO" id="GO:0004760">
    <property type="term" value="F:L-serine-pyruvate transaminase activity"/>
    <property type="evidence" value="ECO:0007669"/>
    <property type="project" value="TreeGrafter"/>
</dbReference>
<comment type="caution">
    <text evidence="11">The sequence shown here is derived from an EMBL/GenBank/DDBJ whole genome shotgun (WGS) entry which is preliminary data.</text>
</comment>
<dbReference type="GO" id="GO:0008453">
    <property type="term" value="F:alanine-glyoxylate transaminase activity"/>
    <property type="evidence" value="ECO:0007669"/>
    <property type="project" value="TreeGrafter"/>
</dbReference>
<dbReference type="OrthoDB" id="389074at2"/>
<feature type="domain" description="Aminotransferase class V" evidence="10">
    <location>
        <begin position="27"/>
        <end position="334"/>
    </location>
</feature>
<keyword evidence="4 11" id="KW-0808">Transferase</keyword>
<dbReference type="EMBL" id="LAPZ01000006">
    <property type="protein sequence ID" value="OSY87870.1"/>
    <property type="molecule type" value="Genomic_DNA"/>
</dbReference>
<dbReference type="FunFam" id="3.40.640.10:FF:000027">
    <property type="entry name" value="Serine--pyruvate aminotransferase, mitochondrial"/>
    <property type="match status" value="1"/>
</dbReference>
<gene>
    <name evidence="11" type="ORF">WH52_09160</name>
</gene>
<dbReference type="AlphaFoldDB" id="A0A1Y2PCF6"/>
<proteinExistence type="inferred from homology"/>
<evidence type="ECO:0000313" key="12">
    <source>
        <dbReference type="Proteomes" id="UP000194221"/>
    </source>
</evidence>
<dbReference type="InterPro" id="IPR024169">
    <property type="entry name" value="SP_NH2Trfase/AEP_transaminase"/>
</dbReference>
<evidence type="ECO:0000256" key="7">
    <source>
        <dbReference type="PIRSR" id="PIRSR000524-50"/>
    </source>
</evidence>
<keyword evidence="3 11" id="KW-0032">Aminotransferase</keyword>
<dbReference type="InterPro" id="IPR015424">
    <property type="entry name" value="PyrdxlP-dep_Trfase"/>
</dbReference>
<comment type="cofactor">
    <cofactor evidence="1 7 9">
        <name>pyridoxal 5'-phosphate</name>
        <dbReference type="ChEBI" id="CHEBI:597326"/>
    </cofactor>
</comment>
<evidence type="ECO:0000256" key="2">
    <source>
        <dbReference type="ARBA" id="ARBA00009236"/>
    </source>
</evidence>
<evidence type="ECO:0000256" key="9">
    <source>
        <dbReference type="RuleBase" id="RU004504"/>
    </source>
</evidence>
<organism evidence="11 12">
    <name type="scientific">Tenacibaculum holothuriorum</name>
    <dbReference type="NCBI Taxonomy" id="1635173"/>
    <lineage>
        <taxon>Bacteria</taxon>
        <taxon>Pseudomonadati</taxon>
        <taxon>Bacteroidota</taxon>
        <taxon>Flavobacteriia</taxon>
        <taxon>Flavobacteriales</taxon>
        <taxon>Flavobacteriaceae</taxon>
        <taxon>Tenacibaculum</taxon>
    </lineage>
</organism>
<dbReference type="Pfam" id="PF00266">
    <property type="entry name" value="Aminotran_5"/>
    <property type="match status" value="1"/>
</dbReference>
<dbReference type="InterPro" id="IPR015421">
    <property type="entry name" value="PyrdxlP-dep_Trfase_major"/>
</dbReference>
<evidence type="ECO:0000256" key="5">
    <source>
        <dbReference type="ARBA" id="ARBA00022898"/>
    </source>
</evidence>
<dbReference type="FunFam" id="3.90.1150.10:FF:000049">
    <property type="entry name" value="Alanine-glyoxylate aminotransferase 1"/>
    <property type="match status" value="1"/>
</dbReference>
<name>A0A1Y2PCF6_9FLAO</name>
<protein>
    <submittedName>
        <fullName evidence="11">Aminotransferase class V</fullName>
    </submittedName>
</protein>
<dbReference type="Proteomes" id="UP000194221">
    <property type="component" value="Unassembled WGS sequence"/>
</dbReference>
<evidence type="ECO:0000256" key="1">
    <source>
        <dbReference type="ARBA" id="ARBA00001933"/>
    </source>
</evidence>
<dbReference type="InterPro" id="IPR020578">
    <property type="entry name" value="Aminotrans_V_PyrdxlP_BS"/>
</dbReference>
<evidence type="ECO:0000256" key="8">
    <source>
        <dbReference type="RuleBase" id="RU004075"/>
    </source>
</evidence>
<reference evidence="11 12" key="1">
    <citation type="submission" date="2015-03" db="EMBL/GenBank/DDBJ databases">
        <title>Genome sequence of Tenacibaculum sp. S2-2, isolated from intestinal microbiota of sea cucumber, Apostichopus japonicas.</title>
        <authorList>
            <person name="Shao Z."/>
            <person name="Wang L."/>
            <person name="Li X."/>
        </authorList>
    </citation>
    <scope>NUCLEOTIDE SEQUENCE [LARGE SCALE GENOMIC DNA]</scope>
    <source>
        <strain evidence="11 12">S2-2</strain>
    </source>
</reference>
<evidence type="ECO:0000259" key="10">
    <source>
        <dbReference type="Pfam" id="PF00266"/>
    </source>
</evidence>
<accession>A0A1Y2PCF6</accession>
<dbReference type="Gene3D" id="3.90.1150.10">
    <property type="entry name" value="Aspartate Aminotransferase, domain 1"/>
    <property type="match status" value="1"/>
</dbReference>
<dbReference type="PIRSF" id="PIRSF000524">
    <property type="entry name" value="SPT"/>
    <property type="match status" value="1"/>
</dbReference>
<dbReference type="PROSITE" id="PS00595">
    <property type="entry name" value="AA_TRANSFER_CLASS_5"/>
    <property type="match status" value="1"/>
</dbReference>
<dbReference type="InterPro" id="IPR015422">
    <property type="entry name" value="PyrdxlP-dep_Trfase_small"/>
</dbReference>
<sequence>MKGRKLLMIPGPIEFEPAVLRAMGEVTTSHVAPNFIESFGNALDLMQRLWLAPNGQPFIIAGSGTLAMDMAACNLVEEGENALVISTGYFGWRYRDILEAYGGNVTVLQAPIGETVPLEDIENELKNKQYKVVTMTHVDTSTGVFVDPQPIAALAQKHNALSILDGVCATIGEETKQEEWGIDVVLTGSQKAVGVPPGLALLVVSQKAMDTWRNRKTQVRSYYSDWKYWLPIMEAYQNRKPSYFGTPAVNLVRALEVSLEIINKEGIENRVASHKKYADAFRKAMSSIGLSIIPTSDGIAANTLSAVYYPEDVNGGDFLKYMKEYGVIVAGGLHPDIKTKYFRVGHMGTIHKGDVVTTISAIEYSLNKSGYKFENGKALATFQNEI</sequence>
<evidence type="ECO:0000313" key="11">
    <source>
        <dbReference type="EMBL" id="OSY87870.1"/>
    </source>
</evidence>
<evidence type="ECO:0000256" key="3">
    <source>
        <dbReference type="ARBA" id="ARBA00022576"/>
    </source>
</evidence>
<dbReference type="Gene3D" id="3.40.640.10">
    <property type="entry name" value="Type I PLP-dependent aspartate aminotransferase-like (Major domain)"/>
    <property type="match status" value="1"/>
</dbReference>
<comment type="similarity">
    <text evidence="2 8">Belongs to the class-V pyridoxal-phosphate-dependent aminotransferase family.</text>
</comment>
<keyword evidence="5 7" id="KW-0663">Pyridoxal phosphate</keyword>
<dbReference type="PANTHER" id="PTHR21152:SF24">
    <property type="entry name" value="ALANINE--GLYOXYLATE AMINOTRANSFERASE 1"/>
    <property type="match status" value="1"/>
</dbReference>
<keyword evidence="12" id="KW-1185">Reference proteome</keyword>
<dbReference type="STRING" id="1635173.WH52_09160"/>
<evidence type="ECO:0000256" key="4">
    <source>
        <dbReference type="ARBA" id="ARBA00022679"/>
    </source>
</evidence>
<dbReference type="InterPro" id="IPR000192">
    <property type="entry name" value="Aminotrans_V_dom"/>
</dbReference>
<dbReference type="PANTHER" id="PTHR21152">
    <property type="entry name" value="AMINOTRANSFERASE CLASS V"/>
    <property type="match status" value="1"/>
</dbReference>